<dbReference type="Proteomes" id="UP000050482">
    <property type="component" value="Unassembled WGS sequence"/>
</dbReference>
<organism evidence="5 6">
    <name type="scientific">Alicyclobacillus ferrooxydans</name>
    <dbReference type="NCBI Taxonomy" id="471514"/>
    <lineage>
        <taxon>Bacteria</taxon>
        <taxon>Bacillati</taxon>
        <taxon>Bacillota</taxon>
        <taxon>Bacilli</taxon>
        <taxon>Bacillales</taxon>
        <taxon>Alicyclobacillaceae</taxon>
        <taxon>Alicyclobacillus</taxon>
    </lineage>
</organism>
<gene>
    <name evidence="5" type="ORF">AN477_21195</name>
</gene>
<evidence type="ECO:0008006" key="7">
    <source>
        <dbReference type="Google" id="ProtNLM"/>
    </source>
</evidence>
<proteinExistence type="inferred from homology"/>
<dbReference type="GO" id="GO:0031388">
    <property type="term" value="P:organic acid phosphorylation"/>
    <property type="evidence" value="ECO:0007669"/>
    <property type="project" value="UniProtKB-UniRule"/>
</dbReference>
<keyword evidence="2 4" id="KW-0808">Transferase</keyword>
<keyword evidence="6" id="KW-1185">Reference proteome</keyword>
<dbReference type="EMBL" id="LJCO01000096">
    <property type="protein sequence ID" value="KPV40821.1"/>
    <property type="molecule type" value="Genomic_DNA"/>
</dbReference>
<dbReference type="Gene3D" id="3.40.50.10350">
    <property type="entry name" value="Glycerate kinase, domain 1"/>
    <property type="match status" value="1"/>
</dbReference>
<comment type="similarity">
    <text evidence="1 4">Belongs to the glycerate kinase type-1 family.</text>
</comment>
<dbReference type="PANTHER" id="PTHR21599">
    <property type="entry name" value="GLYCERATE KINASE"/>
    <property type="match status" value="1"/>
</dbReference>
<dbReference type="STRING" id="471514.AN477_21195"/>
<dbReference type="InterPro" id="IPR018193">
    <property type="entry name" value="Glyc_kinase_flavodox-like_fold"/>
</dbReference>
<dbReference type="Pfam" id="PF02595">
    <property type="entry name" value="Gly_kinase"/>
    <property type="match status" value="1"/>
</dbReference>
<name>A0A0N8PN85_9BACL</name>
<dbReference type="GO" id="GO:0008887">
    <property type="term" value="F:glycerate kinase activity"/>
    <property type="evidence" value="ECO:0007669"/>
    <property type="project" value="UniProtKB-UniRule"/>
</dbReference>
<comment type="caution">
    <text evidence="5">The sequence shown here is derived from an EMBL/GenBank/DDBJ whole genome shotgun (WGS) entry which is preliminary data.</text>
</comment>
<dbReference type="InterPro" id="IPR004381">
    <property type="entry name" value="Glycerate_kinase"/>
</dbReference>
<dbReference type="PIRSF" id="PIRSF006078">
    <property type="entry name" value="GlxK"/>
    <property type="match status" value="1"/>
</dbReference>
<dbReference type="PATRIC" id="fig|471514.4.peg.1739"/>
<evidence type="ECO:0000256" key="1">
    <source>
        <dbReference type="ARBA" id="ARBA00006284"/>
    </source>
</evidence>
<dbReference type="Gene3D" id="3.90.1510.10">
    <property type="entry name" value="Glycerate kinase, domain 2"/>
    <property type="match status" value="1"/>
</dbReference>
<evidence type="ECO:0000313" key="5">
    <source>
        <dbReference type="EMBL" id="KPV40821.1"/>
    </source>
</evidence>
<sequence length="380" mass="38914">MKVVIAPDSFKGSLPAHEVADALAAGVRMAHPTTEIDLVPIADGGEGTVDCLVTAVGGEKISVQVHDPIGRPINAHYGILQNGTVVVEVAAAAGLGLLKEEERDVLQANTIGVGEVIANALDSGATSILVGLGGSATNDAGMGMLHALGVRFYDAAGHELPPTPESGLRLAHVDVRGIHPKLKEARIRVACDVTNPLCGPFGATAVYGPQKGVTEELIPVLDSALEQFASVVEKDLQISIATIPGAGAAGGLGAALVGLLDAELVQGIDLILNECSFDAVLANADFVLTGEGKTDGQTVQGKAVQGVAMRANQRNVPVFCVSGAISADASQLYQYGVSALFSITHGPVSLEESMSSAREYLVDTAANITRVYLAGQQGCL</sequence>
<dbReference type="AlphaFoldDB" id="A0A0N8PN85"/>
<dbReference type="NCBIfam" id="TIGR00045">
    <property type="entry name" value="glycerate kinase"/>
    <property type="match status" value="1"/>
</dbReference>
<protein>
    <recommendedName>
        <fullName evidence="7">Glycerate kinase</fullName>
    </recommendedName>
</protein>
<dbReference type="PANTHER" id="PTHR21599:SF0">
    <property type="entry name" value="GLYCERATE KINASE"/>
    <property type="match status" value="1"/>
</dbReference>
<accession>A0A0N8PN85</accession>
<evidence type="ECO:0000256" key="3">
    <source>
        <dbReference type="ARBA" id="ARBA00022777"/>
    </source>
</evidence>
<evidence type="ECO:0000313" key="6">
    <source>
        <dbReference type="Proteomes" id="UP000050482"/>
    </source>
</evidence>
<evidence type="ECO:0000256" key="2">
    <source>
        <dbReference type="ARBA" id="ARBA00022679"/>
    </source>
</evidence>
<dbReference type="SUPFAM" id="SSF110738">
    <property type="entry name" value="Glycerate kinase I"/>
    <property type="match status" value="1"/>
</dbReference>
<dbReference type="InterPro" id="IPR018197">
    <property type="entry name" value="Glycerate_kinase_RE-like"/>
</dbReference>
<evidence type="ECO:0000256" key="4">
    <source>
        <dbReference type="PIRNR" id="PIRNR006078"/>
    </source>
</evidence>
<dbReference type="InterPro" id="IPR036129">
    <property type="entry name" value="Glycerate_kinase_sf"/>
</dbReference>
<dbReference type="RefSeq" id="WP_054971179.1">
    <property type="nucleotide sequence ID" value="NZ_LJCO01000096.1"/>
</dbReference>
<reference evidence="5 6" key="1">
    <citation type="submission" date="2015-09" db="EMBL/GenBank/DDBJ databases">
        <title>Draft genome sequence of Alicyclobacillus ferrooxydans DSM 22381.</title>
        <authorList>
            <person name="Hemp J."/>
        </authorList>
    </citation>
    <scope>NUCLEOTIDE SEQUENCE [LARGE SCALE GENOMIC DNA]</scope>
    <source>
        <strain evidence="5 6">TC-34</strain>
    </source>
</reference>
<keyword evidence="3 4" id="KW-0418">Kinase</keyword>